<gene>
    <name evidence="2" type="ORF">VFPFJ_00721</name>
</gene>
<feature type="region of interest" description="Disordered" evidence="1">
    <location>
        <begin position="67"/>
        <end position="96"/>
    </location>
</feature>
<proteinExistence type="predicted"/>
<accession>A0A179HXJ7</accession>
<reference evidence="2 3" key="1">
    <citation type="submission" date="2016-02" db="EMBL/GenBank/DDBJ databases">
        <title>Biosynthesis of antibiotic leucinostatins and their inhibition on Phytophthora in bio-control Purpureocillium lilacinum.</title>
        <authorList>
            <person name="Wang G."/>
            <person name="Liu Z."/>
            <person name="Lin R."/>
            <person name="Li E."/>
            <person name="Mao Z."/>
            <person name="Ling J."/>
            <person name="Yin W."/>
            <person name="Xie B."/>
        </authorList>
    </citation>
    <scope>NUCLEOTIDE SEQUENCE [LARGE SCALE GENOMIC DNA]</scope>
    <source>
        <strain evidence="2">PLFJ-1</strain>
    </source>
</reference>
<comment type="caution">
    <text evidence="2">The sequence shown here is derived from an EMBL/GenBank/DDBJ whole genome shotgun (WGS) entry which is preliminary data.</text>
</comment>
<evidence type="ECO:0000256" key="1">
    <source>
        <dbReference type="SAM" id="MobiDB-lite"/>
    </source>
</evidence>
<name>A0A179HXJ7_PURLI</name>
<dbReference type="Proteomes" id="UP000078340">
    <property type="component" value="Unassembled WGS sequence"/>
</dbReference>
<dbReference type="AlphaFoldDB" id="A0A179HXJ7"/>
<evidence type="ECO:0000313" key="3">
    <source>
        <dbReference type="Proteomes" id="UP000078340"/>
    </source>
</evidence>
<sequence length="96" mass="10221">MRGASGYKPLASGCRAGSNHAYKLHCTMQSPCHTQHRLPVGDNHVARHRRGHDAAAGCRGAAADIKMRSSAQSPFPAASRHAEHACLPGPDPRRSC</sequence>
<dbReference type="EMBL" id="LSBI01000001">
    <property type="protein sequence ID" value="OAQ94612.1"/>
    <property type="molecule type" value="Genomic_DNA"/>
</dbReference>
<organism evidence="2 3">
    <name type="scientific">Purpureocillium lilacinum</name>
    <name type="common">Paecilomyces lilacinus</name>
    <dbReference type="NCBI Taxonomy" id="33203"/>
    <lineage>
        <taxon>Eukaryota</taxon>
        <taxon>Fungi</taxon>
        <taxon>Dikarya</taxon>
        <taxon>Ascomycota</taxon>
        <taxon>Pezizomycotina</taxon>
        <taxon>Sordariomycetes</taxon>
        <taxon>Hypocreomycetidae</taxon>
        <taxon>Hypocreales</taxon>
        <taxon>Ophiocordycipitaceae</taxon>
        <taxon>Purpureocillium</taxon>
    </lineage>
</organism>
<protein>
    <submittedName>
        <fullName evidence="2">Uncharacterized protein</fullName>
    </submittedName>
</protein>
<evidence type="ECO:0000313" key="2">
    <source>
        <dbReference type="EMBL" id="OAQ94612.1"/>
    </source>
</evidence>